<reference evidence="2 3" key="1">
    <citation type="submission" date="2019-11" db="EMBL/GenBank/DDBJ databases">
        <authorList>
            <person name="Dong K."/>
        </authorList>
    </citation>
    <scope>NUCLEOTIDE SEQUENCE [LARGE SCALE GENOMIC DNA]</scope>
    <source>
        <strain evidence="2 3">NBRC 112902</strain>
    </source>
</reference>
<comment type="caution">
    <text evidence="2">The sequence shown here is derived from an EMBL/GenBank/DDBJ whole genome shotgun (WGS) entry which is preliminary data.</text>
</comment>
<dbReference type="RefSeq" id="WP_155042010.1">
    <property type="nucleotide sequence ID" value="NZ_JBHGCD010000022.1"/>
</dbReference>
<sequence length="83" mass="9292">MVQDIATCLQPEMTKAGGRTSRRPDAWAGGMIEPMPISGPLALRRLRSCAKTSKPVRFENTETTRQSLERWISNPEMLGLKFS</sequence>
<dbReference type="Proteomes" id="UP000449846">
    <property type="component" value="Unassembled WGS sequence"/>
</dbReference>
<name>A0A844HSC3_9RHOB</name>
<keyword evidence="3" id="KW-1185">Reference proteome</keyword>
<gene>
    <name evidence="2" type="ORF">GL300_22945</name>
</gene>
<evidence type="ECO:0000313" key="3">
    <source>
        <dbReference type="Proteomes" id="UP000449846"/>
    </source>
</evidence>
<accession>A0A844HSC3</accession>
<evidence type="ECO:0000256" key="1">
    <source>
        <dbReference type="SAM" id="MobiDB-lite"/>
    </source>
</evidence>
<proteinExistence type="predicted"/>
<organism evidence="2 3">
    <name type="scientific">Paracoccus litorisediminis</name>
    <dbReference type="NCBI Taxonomy" id="2006130"/>
    <lineage>
        <taxon>Bacteria</taxon>
        <taxon>Pseudomonadati</taxon>
        <taxon>Pseudomonadota</taxon>
        <taxon>Alphaproteobacteria</taxon>
        <taxon>Rhodobacterales</taxon>
        <taxon>Paracoccaceae</taxon>
        <taxon>Paracoccus</taxon>
    </lineage>
</organism>
<evidence type="ECO:0000313" key="2">
    <source>
        <dbReference type="EMBL" id="MTH62059.1"/>
    </source>
</evidence>
<protein>
    <submittedName>
        <fullName evidence="2">Uncharacterized protein</fullName>
    </submittedName>
</protein>
<dbReference type="EMBL" id="WMIG01000025">
    <property type="protein sequence ID" value="MTH62059.1"/>
    <property type="molecule type" value="Genomic_DNA"/>
</dbReference>
<dbReference type="AlphaFoldDB" id="A0A844HSC3"/>
<feature type="region of interest" description="Disordered" evidence="1">
    <location>
        <begin position="11"/>
        <end position="31"/>
    </location>
</feature>
<dbReference type="OrthoDB" id="5297095at2"/>